<dbReference type="KEGG" id="lnn:F0161_01265"/>
<keyword evidence="2" id="KW-1185">Reference proteome</keyword>
<dbReference type="EMBL" id="CP043939">
    <property type="protein sequence ID" value="QER66632.1"/>
    <property type="molecule type" value="Genomic_DNA"/>
</dbReference>
<protein>
    <submittedName>
        <fullName evidence="1">Uncharacterized protein</fullName>
    </submittedName>
</protein>
<proteinExistence type="predicted"/>
<name>A0A5P1WYA0_9LACO</name>
<evidence type="ECO:0000313" key="2">
    <source>
        <dbReference type="Proteomes" id="UP000325295"/>
    </source>
</evidence>
<accession>A0A5P1WYA0</accession>
<evidence type="ECO:0000313" key="1">
    <source>
        <dbReference type="EMBL" id="QER66632.1"/>
    </source>
</evidence>
<sequence length="69" mass="8138">MFRFSGNGRVMWSSKTMPESTADLVIQLSKLLQDYPTDLIHVENDPLFDVKNKRYEVYFTVKKEHGSWI</sequence>
<organism evidence="1 2">
    <name type="scientific">Paucilactobacillus nenjiangensis</name>
    <dbReference type="NCBI Taxonomy" id="1296540"/>
    <lineage>
        <taxon>Bacteria</taxon>
        <taxon>Bacillati</taxon>
        <taxon>Bacillota</taxon>
        <taxon>Bacilli</taxon>
        <taxon>Lactobacillales</taxon>
        <taxon>Lactobacillaceae</taxon>
        <taxon>Paucilactobacillus</taxon>
    </lineage>
</organism>
<dbReference type="RefSeq" id="WP_137602300.1">
    <property type="nucleotide sequence ID" value="NZ_BJEB01000041.1"/>
</dbReference>
<dbReference type="Proteomes" id="UP000325295">
    <property type="component" value="Chromosome"/>
</dbReference>
<gene>
    <name evidence="1" type="ORF">F0161_01265</name>
</gene>
<reference evidence="1 2" key="1">
    <citation type="submission" date="2019-09" db="EMBL/GenBank/DDBJ databases">
        <title>Complete Genome Sequence of Lactobacillus nenjiangensis SH-Y15, isolated from sauerkraut.</title>
        <authorList>
            <person name="Yang H."/>
        </authorList>
    </citation>
    <scope>NUCLEOTIDE SEQUENCE [LARGE SCALE GENOMIC DNA]</scope>
    <source>
        <strain evidence="1 2">SH-Y15</strain>
    </source>
</reference>
<dbReference type="AlphaFoldDB" id="A0A5P1WYA0"/>